<evidence type="ECO:0000256" key="4">
    <source>
        <dbReference type="ARBA" id="ARBA00022723"/>
    </source>
</evidence>
<accession>A0A7C3GL03</accession>
<dbReference type="InterPro" id="IPR023753">
    <property type="entry name" value="FAD/NAD-binding_dom"/>
</dbReference>
<dbReference type="Gene3D" id="3.50.50.60">
    <property type="entry name" value="FAD/NAD(P)-binding domain"/>
    <property type="match status" value="2"/>
</dbReference>
<dbReference type="Proteomes" id="UP000886043">
    <property type="component" value="Unassembled WGS sequence"/>
</dbReference>
<evidence type="ECO:0000313" key="10">
    <source>
        <dbReference type="EMBL" id="HFC98121.1"/>
    </source>
</evidence>
<proteinExistence type="inferred from homology"/>
<reference evidence="10" key="1">
    <citation type="journal article" date="2020" name="mSystems">
        <title>Genome- and Community-Level Interaction Insights into Carbon Utilization and Element Cycling Functions of Hydrothermarchaeota in Hydrothermal Sediment.</title>
        <authorList>
            <person name="Zhou Z."/>
            <person name="Liu Y."/>
            <person name="Xu W."/>
            <person name="Pan J."/>
            <person name="Luo Z.H."/>
            <person name="Li M."/>
        </authorList>
    </citation>
    <scope>NUCLEOTIDE SEQUENCE [LARGE SCALE GENOMIC DNA]</scope>
    <source>
        <strain evidence="10">HyVt-483</strain>
    </source>
</reference>
<comment type="caution">
    <text evidence="10">The sequence shown here is derived from an EMBL/GenBank/DDBJ whole genome shotgun (WGS) entry which is preliminary data.</text>
</comment>
<keyword evidence="5" id="KW-0274">FAD</keyword>
<dbReference type="PANTHER" id="PTHR43498">
    <property type="entry name" value="FERREDOXIN:COB-COM HETERODISULFIDE REDUCTASE SUBUNIT A"/>
    <property type="match status" value="1"/>
</dbReference>
<evidence type="ECO:0000256" key="1">
    <source>
        <dbReference type="ARBA" id="ARBA00001974"/>
    </source>
</evidence>
<keyword evidence="6" id="KW-0560">Oxidoreductase</keyword>
<name>A0A7C3GL03_9BACT</name>
<dbReference type="PROSITE" id="PS00198">
    <property type="entry name" value="4FE4S_FER_1"/>
    <property type="match status" value="3"/>
</dbReference>
<dbReference type="GO" id="GO:0051539">
    <property type="term" value="F:4 iron, 4 sulfur cluster binding"/>
    <property type="evidence" value="ECO:0007669"/>
    <property type="project" value="UniProtKB-KW"/>
</dbReference>
<evidence type="ECO:0000256" key="2">
    <source>
        <dbReference type="ARBA" id="ARBA00006561"/>
    </source>
</evidence>
<feature type="domain" description="4Fe-4S ferredoxin-type" evidence="9">
    <location>
        <begin position="34"/>
        <end position="64"/>
    </location>
</feature>
<dbReference type="PANTHER" id="PTHR43498:SF1">
    <property type="entry name" value="COB--COM HETERODISULFIDE REDUCTASE IRON-SULFUR SUBUNIT A"/>
    <property type="match status" value="1"/>
</dbReference>
<dbReference type="InterPro" id="IPR036188">
    <property type="entry name" value="FAD/NAD-bd_sf"/>
</dbReference>
<dbReference type="SUPFAM" id="SSF54862">
    <property type="entry name" value="4Fe-4S ferredoxins"/>
    <property type="match status" value="2"/>
</dbReference>
<comment type="similarity">
    <text evidence="2">Belongs to the HdrA family.</text>
</comment>
<feature type="domain" description="4Fe-4S ferredoxin-type" evidence="9">
    <location>
        <begin position="864"/>
        <end position="893"/>
    </location>
</feature>
<evidence type="ECO:0000256" key="8">
    <source>
        <dbReference type="ARBA" id="ARBA00023014"/>
    </source>
</evidence>
<dbReference type="Pfam" id="PF14697">
    <property type="entry name" value="Fer4_21"/>
    <property type="match status" value="1"/>
</dbReference>
<keyword evidence="8" id="KW-0411">Iron-sulfur</keyword>
<dbReference type="Pfam" id="PF07992">
    <property type="entry name" value="Pyr_redox_2"/>
    <property type="match status" value="1"/>
</dbReference>
<feature type="domain" description="4Fe-4S ferredoxin-type" evidence="9">
    <location>
        <begin position="897"/>
        <end position="926"/>
    </location>
</feature>
<keyword evidence="3" id="KW-0004">4Fe-4S</keyword>
<dbReference type="PROSITE" id="PS51379">
    <property type="entry name" value="4FE4S_FER_2"/>
    <property type="match status" value="3"/>
</dbReference>
<keyword evidence="5" id="KW-0285">Flavoprotein</keyword>
<organism evidence="10">
    <name type="scientific">Thermosulfurimonas dismutans</name>
    <dbReference type="NCBI Taxonomy" id="999894"/>
    <lineage>
        <taxon>Bacteria</taxon>
        <taxon>Pseudomonadati</taxon>
        <taxon>Thermodesulfobacteriota</taxon>
        <taxon>Thermodesulfobacteria</taxon>
        <taxon>Thermodesulfobacteriales</taxon>
        <taxon>Thermodesulfobacteriaceae</taxon>
        <taxon>Thermosulfurimonas</taxon>
    </lineage>
</organism>
<dbReference type="Gene3D" id="3.30.70.20">
    <property type="match status" value="1"/>
</dbReference>
<gene>
    <name evidence="10" type="ORF">ENJ40_06670</name>
</gene>
<dbReference type="SUPFAM" id="SSF51905">
    <property type="entry name" value="FAD/NAD(P)-binding domain"/>
    <property type="match status" value="1"/>
</dbReference>
<sequence length="955" mass="104501">MEAGRSPNIEILTLAEVEALSGRPGNFKARVKVKPRYIDPEKCTACGQCMQYCPREAVDEYNERLDFTRAARIDFPQAVPTAYYIDEERCLHLNHETCMICTNVCGPKAIDFSQKPEVRELEVGAVVLTPGFGEVPDAALEKYGYGIYPDVMTSLEIERLMCVSGPSGGEILRPSDLSHPRKIAFLQCVGSRDVSCGRPFCSSVCCMYAMKEASMLKEHAPEAEITLFFMDVRTQGKGFDAAFERAVEKYGLRTVYARVPKVEEVSGRLGLTYVTEDGEVHRELFDLVVLSVGLSAPAGAEDLARRFGIELNPFGFARTSVADPLTAKPGIYVAGAFQGPKDIPESVMQASGAAAKVSELLAEARGKDQVAKEFPPEDQDLLSLPPRVGVFVCHCGVNIAGVVDVERVKEYAAQLPGVVYADTTVYSCAQDSLERLKEIIREHKLNRLVIAACSPRTHEPLFQETLREAGLNLALVEMANIRDQCAWVHADDPEAATRKAMDQVRMAVAKARRLRPLELQKVKVTPGALVVGGGAAGMAAALSIAEQGYEVYLVEREPELGGNLRRVRFLAEGEDPQKILKDLIRRVEKHPRIRVYTSASVENISGYVGNFTSTVRTQAGSEVINHGVVVVATGGREHRPSGYLYGESPKVVTQLEFEEKLSRGKRSLGKVKRVVMIQCAGSRGEELPHCSKLCCQQAVKNALRFKELHPDGEVIVLYRDMRTYGFYEELYREARKRGVVFLRYTPERRPRVEKKGRGVVVQAYDALLKEEVEIPADLVVLSVGIEADKENPVAQILKTPLTSEGFILEAHVKLKPVEVAVDGVYVCGLAHGPKPLSEVLAQARAAAAKAVVPLAKGFVEVPPIVSSVDQKKCIGCGICAALCPYSAIEMVKVDKRRKAQVISAACKGCGVCGSHCPVFAISLGGFTDEAILEQIRAFGLEEAQEAEKEVEKEAA</sequence>
<dbReference type="Gene3D" id="3.30.70.3270">
    <property type="match status" value="1"/>
</dbReference>
<keyword evidence="7" id="KW-0408">Iron</keyword>
<dbReference type="InterPro" id="IPR017900">
    <property type="entry name" value="4Fe4S_Fe_S_CS"/>
</dbReference>
<evidence type="ECO:0000259" key="9">
    <source>
        <dbReference type="PROSITE" id="PS51379"/>
    </source>
</evidence>
<keyword evidence="4" id="KW-0479">Metal-binding</keyword>
<evidence type="ECO:0000256" key="3">
    <source>
        <dbReference type="ARBA" id="ARBA00022485"/>
    </source>
</evidence>
<evidence type="ECO:0000256" key="5">
    <source>
        <dbReference type="ARBA" id="ARBA00022827"/>
    </source>
</evidence>
<dbReference type="GO" id="GO:0046872">
    <property type="term" value="F:metal ion binding"/>
    <property type="evidence" value="ECO:0007669"/>
    <property type="project" value="UniProtKB-KW"/>
</dbReference>
<dbReference type="AlphaFoldDB" id="A0A7C3GL03"/>
<dbReference type="SUPFAM" id="SSF51971">
    <property type="entry name" value="Nucleotide-binding domain"/>
    <property type="match status" value="1"/>
</dbReference>
<dbReference type="Pfam" id="PF00037">
    <property type="entry name" value="Fer4"/>
    <property type="match status" value="1"/>
</dbReference>
<evidence type="ECO:0000256" key="6">
    <source>
        <dbReference type="ARBA" id="ARBA00023002"/>
    </source>
</evidence>
<evidence type="ECO:0000256" key="7">
    <source>
        <dbReference type="ARBA" id="ARBA00023004"/>
    </source>
</evidence>
<dbReference type="InterPro" id="IPR017896">
    <property type="entry name" value="4Fe4S_Fe-S-bd"/>
</dbReference>
<dbReference type="GO" id="GO:0016491">
    <property type="term" value="F:oxidoreductase activity"/>
    <property type="evidence" value="ECO:0007669"/>
    <property type="project" value="UniProtKB-KW"/>
</dbReference>
<dbReference type="EMBL" id="DRMH01000083">
    <property type="protein sequence ID" value="HFC98121.1"/>
    <property type="molecule type" value="Genomic_DNA"/>
</dbReference>
<dbReference type="InterPro" id="IPR039650">
    <property type="entry name" value="HdrA-like"/>
</dbReference>
<comment type="cofactor">
    <cofactor evidence="1">
        <name>FAD</name>
        <dbReference type="ChEBI" id="CHEBI:57692"/>
    </cofactor>
</comment>
<protein>
    <submittedName>
        <fullName evidence="10">CoB--CoM heterodisulfide reductase iron-sulfur subunit A family protein</fullName>
    </submittedName>
</protein>